<reference evidence="5" key="1">
    <citation type="submission" date="2018-10" db="EMBL/GenBank/DDBJ databases">
        <title>Population genomic analysis revealed the cold adaptation of white poplar.</title>
        <authorList>
            <person name="Liu Y.-J."/>
        </authorList>
    </citation>
    <scope>NUCLEOTIDE SEQUENCE [LARGE SCALE GENOMIC DNA]</scope>
    <source>
        <strain evidence="5">PAL-ZL1</strain>
    </source>
</reference>
<dbReference type="PANTHER" id="PTHR31105">
    <property type="entry name" value="EXTRA-LARGE G-PROTEIN-LIKE"/>
    <property type="match status" value="1"/>
</dbReference>
<dbReference type="Pfam" id="PF11331">
    <property type="entry name" value="Zn_ribbon_12"/>
    <property type="match status" value="1"/>
</dbReference>
<protein>
    <submittedName>
        <fullName evidence="5">Uncharacterized protein</fullName>
    </submittedName>
</protein>
<evidence type="ECO:0000259" key="4">
    <source>
        <dbReference type="Pfam" id="PF22910"/>
    </source>
</evidence>
<keyword evidence="1" id="KW-0175">Coiled coil</keyword>
<evidence type="ECO:0000256" key="1">
    <source>
        <dbReference type="SAM" id="Coils"/>
    </source>
</evidence>
<evidence type="ECO:0000313" key="5">
    <source>
        <dbReference type="EMBL" id="TKR79031.1"/>
    </source>
</evidence>
<feature type="region of interest" description="Disordered" evidence="2">
    <location>
        <begin position="167"/>
        <end position="188"/>
    </location>
</feature>
<dbReference type="InterPro" id="IPR021480">
    <property type="entry name" value="Zinc_ribbon_12"/>
</dbReference>
<feature type="region of interest" description="Disordered" evidence="2">
    <location>
        <begin position="475"/>
        <end position="497"/>
    </location>
</feature>
<evidence type="ECO:0000259" key="3">
    <source>
        <dbReference type="Pfam" id="PF11331"/>
    </source>
</evidence>
<dbReference type="GO" id="GO:1900150">
    <property type="term" value="P:regulation of defense response to fungus"/>
    <property type="evidence" value="ECO:0007669"/>
    <property type="project" value="InterPro"/>
</dbReference>
<feature type="region of interest" description="Disordered" evidence="2">
    <location>
        <begin position="637"/>
        <end position="661"/>
    </location>
</feature>
<evidence type="ECO:0000256" key="2">
    <source>
        <dbReference type="SAM" id="MobiDB-lite"/>
    </source>
</evidence>
<comment type="caution">
    <text evidence="5">The sequence shown here is derived from an EMBL/GenBank/DDBJ whole genome shotgun (WGS) entry which is preliminary data.</text>
</comment>
<gene>
    <name evidence="5" type="ORF">D5086_0000276010</name>
</gene>
<name>A0A4U5NAM1_POPAL</name>
<dbReference type="InterPro" id="IPR040244">
    <property type="entry name" value="EDR4-like"/>
</dbReference>
<sequence length="969" mass="109008">MGEGSAKVRLVRCPKCGNVLPELPDYSLYQCGGCGAVLRAKKKVTVNGGILEKSGMGWDEEGFEKLESLSEKEGGSLGNASETERESEGIINNRRKARTFEETNVNFVKSPLLKAEKKDILAANSNINVKEQPVDYHSGAEKEKPMKHPIDNWIRRDDNDMNMNRSEYASSSREKGIREISSQSKSSAEFFRPTRVMDQWGSDREGLGGGNHRLSVKQSKFPNFAYPEEGPSNYHLGSSSYGSKQPVKNYYNPDKIAYFEQDRAELLRRLDELQEQLSRSGSVGEKQRERIPMYSTIAPPDPYHHRDTSNSSMLHLTPDKHVANPPYFKYYGHGPAPYMNSHDMDTQNFYSPSKRSPNGIPAYEDLFQQQTPRMRPHQSPQQYLRQPPHDHFAGQHVDFSHKPLVSDSYGRSHHGPACPCFHCYNKNWQIPSQASPTTFSNKKFPEASTDFYFNQHINAVTHRPLLYHPQANPPALSPRDPQSHVRWPSDVESDMDGFPQSCPKRVVIARGNEQLCRSIAGGAPFISCCNCFELLKLPRKLKVREKNQQKLRCGSCSAFILLEIKNKRLITSVPAEKKQMLAEAGISSHEVSKILLNSDGCLNAGGTTCSDDFEDHGYDFQSADFKDVLSEERKLNTSKCEKTQSRASSSSISSKEEENLDSMAVGRDFSYAAELPVKDEVPSTFQSSPFQEHSGDVLSSHAENKCEQGNRFGWTEQEDVVLEKNISLQSSVNVSVATEMEVSFNEYLNTSVSQDSVEVRNEENQLKINKGSEPFLLGLIKKSFRDFSRSNQHLPNEKLNVIINGKPIPDFMVKRAEKLAGPIQPGDYWYDVRAGFWGVTGEPCLGIIPPFIEEFNYPMPENCSAGNTSVFINGRELHQKDLDLLSSRRLPTERERSYIVEISGRVFDQDTGKELDGLGRLAPTVEKAKRGFGMKFITLDASLSTSRVVFVNGQQRHSCSEKPTGFNDH</sequence>
<feature type="region of interest" description="Disordered" evidence="2">
    <location>
        <begin position="67"/>
        <end position="89"/>
    </location>
</feature>
<dbReference type="PANTHER" id="PTHR31105:SF42">
    <property type="entry name" value="OS02G0258300 PROTEIN"/>
    <property type="match status" value="1"/>
</dbReference>
<dbReference type="AlphaFoldDB" id="A0A4U5NAM1"/>
<accession>A0A4U5NAM1</accession>
<organism evidence="5">
    <name type="scientific">Populus alba</name>
    <name type="common">White poplar</name>
    <dbReference type="NCBI Taxonomy" id="43335"/>
    <lineage>
        <taxon>Eukaryota</taxon>
        <taxon>Viridiplantae</taxon>
        <taxon>Streptophyta</taxon>
        <taxon>Embryophyta</taxon>
        <taxon>Tracheophyta</taxon>
        <taxon>Spermatophyta</taxon>
        <taxon>Magnoliopsida</taxon>
        <taxon>eudicotyledons</taxon>
        <taxon>Gunneridae</taxon>
        <taxon>Pentapetalae</taxon>
        <taxon>rosids</taxon>
        <taxon>fabids</taxon>
        <taxon>Malpighiales</taxon>
        <taxon>Salicaceae</taxon>
        <taxon>Saliceae</taxon>
        <taxon>Populus</taxon>
    </lineage>
</organism>
<dbReference type="STRING" id="43335.A0A4U5NAM1"/>
<dbReference type="InterPro" id="IPR055126">
    <property type="entry name" value="EDR4-like_N"/>
</dbReference>
<proteinExistence type="predicted"/>
<feature type="domain" description="Enhanced disease resistance 4-like N-terminal" evidence="4">
    <location>
        <begin position="7"/>
        <end position="40"/>
    </location>
</feature>
<feature type="domain" description="Probable zinc-ribbon" evidence="3">
    <location>
        <begin position="520"/>
        <end position="563"/>
    </location>
</feature>
<dbReference type="EMBL" id="RCHU01001081">
    <property type="protein sequence ID" value="TKR79031.1"/>
    <property type="molecule type" value="Genomic_DNA"/>
</dbReference>
<dbReference type="Pfam" id="PF22910">
    <property type="entry name" value="EDR4-like_1st"/>
    <property type="match status" value="1"/>
</dbReference>
<feature type="coiled-coil region" evidence="1">
    <location>
        <begin position="256"/>
        <end position="283"/>
    </location>
</feature>